<evidence type="ECO:0000256" key="1">
    <source>
        <dbReference type="ARBA" id="ARBA00004567"/>
    </source>
</evidence>
<evidence type="ECO:0000256" key="5">
    <source>
        <dbReference type="ARBA" id="ARBA00022927"/>
    </source>
</evidence>
<gene>
    <name evidence="13" type="primary">Aste57867_18890</name>
    <name evidence="12" type="ORF">As57867_018826</name>
    <name evidence="13" type="ORF">ASTE57867_18890</name>
</gene>
<dbReference type="GO" id="GO:0005543">
    <property type="term" value="F:phospholipid binding"/>
    <property type="evidence" value="ECO:0007669"/>
    <property type="project" value="TreeGrafter"/>
</dbReference>
<accession>A0A485LC39</accession>
<keyword evidence="8" id="KW-0539">Nucleus</keyword>
<dbReference type="GO" id="GO:0044614">
    <property type="term" value="C:nuclear pore cytoplasmic filaments"/>
    <property type="evidence" value="ECO:0007669"/>
    <property type="project" value="TreeGrafter"/>
</dbReference>
<dbReference type="OrthoDB" id="420884at2759"/>
<sequence length="556" mass="62155">MVRLKAPSLKQNTDEYDGTNKTLHHTKTRLFSTNMLKESKSQMGHCISNCGPSASQHLQECCEIDALHFSVVGSSYKLLEKIKKIHCSTSSSSDRMPLHSDMQMDQSLKDKDVNIQQNAEKDTQSAKRQRELLLTDISQNVKRLETLIKTIPTPVHQPPPRPKKIVENVPNPVSPTNHVEPVAATIVPDPAIPDSSEPLTNVPHSQRPQNDEKPKNNTSSLDEFVESAWRKMKSLEGLQGCIKNVSDSSDIGVKKIRVNVKKKIGEACNQIANTPSSIQLVVGKICQVLTDAKNAGELYFHYSLDLVASKFAAQARIVTEIRSCFPVANVIKMCCAHTPELTDIFLAYMYKNCPYTIPFEPQKKAEQSIEDYMVSIGMEYDDNSKNFESREKYIQRMTMIVALMSAVMQTTLYSGQPQPTGLDLSDCWSWLARLINSDTHALTAPVVLAILETSGFQLLNRYKQQMNKLLIVIQNDVVPNLNRDVKSGAAASLARLNTFLAQNEIRIEPEGRQPKETTVTEEDEESSANDDSRSFRPDSYNSGRGRGRGRGGRGFR</sequence>
<dbReference type="PANTHER" id="PTHR12960:SF0">
    <property type="entry name" value="MRNA EXPORT FACTOR GLE1"/>
    <property type="match status" value="1"/>
</dbReference>
<dbReference type="EMBL" id="VJMH01006421">
    <property type="protein sequence ID" value="KAF0689685.1"/>
    <property type="molecule type" value="Genomic_DNA"/>
</dbReference>
<feature type="compositionally biased region" description="Polar residues" evidence="11">
    <location>
        <begin position="197"/>
        <end position="208"/>
    </location>
</feature>
<evidence type="ECO:0000313" key="14">
    <source>
        <dbReference type="Proteomes" id="UP000332933"/>
    </source>
</evidence>
<dbReference type="Proteomes" id="UP000332933">
    <property type="component" value="Unassembled WGS sequence"/>
</dbReference>
<dbReference type="InterPro" id="IPR038506">
    <property type="entry name" value="GLE1-like_sf"/>
</dbReference>
<organism evidence="13 14">
    <name type="scientific">Aphanomyces stellatus</name>
    <dbReference type="NCBI Taxonomy" id="120398"/>
    <lineage>
        <taxon>Eukaryota</taxon>
        <taxon>Sar</taxon>
        <taxon>Stramenopiles</taxon>
        <taxon>Oomycota</taxon>
        <taxon>Saprolegniomycetes</taxon>
        <taxon>Saprolegniales</taxon>
        <taxon>Verrucalvaceae</taxon>
        <taxon>Aphanomyces</taxon>
    </lineage>
</organism>
<dbReference type="InterPro" id="IPR012476">
    <property type="entry name" value="GLE1"/>
</dbReference>
<keyword evidence="5" id="KW-0653">Protein transport</keyword>
<reference evidence="13 14" key="1">
    <citation type="submission" date="2019-03" db="EMBL/GenBank/DDBJ databases">
        <authorList>
            <person name="Gaulin E."/>
            <person name="Dumas B."/>
        </authorList>
    </citation>
    <scope>NUCLEOTIDE SEQUENCE [LARGE SCALE GENOMIC DNA]</scope>
    <source>
        <strain evidence="13">CBS 568.67</strain>
    </source>
</reference>
<feature type="compositionally biased region" description="Acidic residues" evidence="11">
    <location>
        <begin position="519"/>
        <end position="528"/>
    </location>
</feature>
<dbReference type="GO" id="GO:0016973">
    <property type="term" value="P:poly(A)+ mRNA export from nucleus"/>
    <property type="evidence" value="ECO:0007669"/>
    <property type="project" value="InterPro"/>
</dbReference>
<evidence type="ECO:0000313" key="12">
    <source>
        <dbReference type="EMBL" id="KAF0689685.1"/>
    </source>
</evidence>
<keyword evidence="7" id="KW-0906">Nuclear pore complex</keyword>
<dbReference type="GO" id="GO:0015031">
    <property type="term" value="P:protein transport"/>
    <property type="evidence" value="ECO:0007669"/>
    <property type="project" value="UniProtKB-KW"/>
</dbReference>
<evidence type="ECO:0000256" key="11">
    <source>
        <dbReference type="SAM" id="MobiDB-lite"/>
    </source>
</evidence>
<evidence type="ECO:0000313" key="13">
    <source>
        <dbReference type="EMBL" id="VFT95623.1"/>
    </source>
</evidence>
<evidence type="ECO:0000256" key="10">
    <source>
        <dbReference type="ARBA" id="ARBA00029983"/>
    </source>
</evidence>
<evidence type="ECO:0000256" key="4">
    <source>
        <dbReference type="ARBA" id="ARBA00022816"/>
    </source>
</evidence>
<dbReference type="AlphaFoldDB" id="A0A485LC39"/>
<feature type="region of interest" description="Disordered" evidence="11">
    <location>
        <begin position="506"/>
        <end position="556"/>
    </location>
</feature>
<dbReference type="EMBL" id="CAADRA010006442">
    <property type="protein sequence ID" value="VFT95623.1"/>
    <property type="molecule type" value="Genomic_DNA"/>
</dbReference>
<keyword evidence="6" id="KW-0811">Translocation</keyword>
<feature type="region of interest" description="Disordered" evidence="11">
    <location>
        <begin position="1"/>
        <end position="20"/>
    </location>
</feature>
<comment type="similarity">
    <text evidence="2">Belongs to the GLE1 family.</text>
</comment>
<name>A0A485LC39_9STRA</name>
<feature type="compositionally biased region" description="Basic residues" evidence="11">
    <location>
        <begin position="545"/>
        <end position="556"/>
    </location>
</feature>
<evidence type="ECO:0000256" key="2">
    <source>
        <dbReference type="ARBA" id="ARBA00011056"/>
    </source>
</evidence>
<proteinExistence type="inferred from homology"/>
<dbReference type="PANTHER" id="PTHR12960">
    <property type="entry name" value="GLE-1-RELATED"/>
    <property type="match status" value="1"/>
</dbReference>
<dbReference type="GO" id="GO:0000822">
    <property type="term" value="F:inositol hexakisphosphate binding"/>
    <property type="evidence" value="ECO:0007669"/>
    <property type="project" value="TreeGrafter"/>
</dbReference>
<dbReference type="Gene3D" id="1.25.40.510">
    <property type="entry name" value="GLE1-like"/>
    <property type="match status" value="1"/>
</dbReference>
<feature type="region of interest" description="Disordered" evidence="11">
    <location>
        <begin position="188"/>
        <end position="219"/>
    </location>
</feature>
<keyword evidence="14" id="KW-1185">Reference proteome</keyword>
<protein>
    <recommendedName>
        <fullName evidence="9">mRNA export factor GLE1</fullName>
    </recommendedName>
    <alternativeName>
        <fullName evidence="10">Nucleoporin GLE1</fullName>
    </alternativeName>
</protein>
<dbReference type="GO" id="GO:0031369">
    <property type="term" value="F:translation initiation factor binding"/>
    <property type="evidence" value="ECO:0007669"/>
    <property type="project" value="TreeGrafter"/>
</dbReference>
<reference evidence="12" key="2">
    <citation type="submission" date="2019-06" db="EMBL/GenBank/DDBJ databases">
        <title>Genomics analysis of Aphanomyces spp. identifies a new class of oomycete effector associated with host adaptation.</title>
        <authorList>
            <person name="Gaulin E."/>
        </authorList>
    </citation>
    <scope>NUCLEOTIDE SEQUENCE</scope>
    <source>
        <strain evidence="12">CBS 578.67</strain>
    </source>
</reference>
<evidence type="ECO:0000256" key="6">
    <source>
        <dbReference type="ARBA" id="ARBA00023010"/>
    </source>
</evidence>
<dbReference type="GO" id="GO:0005737">
    <property type="term" value="C:cytoplasm"/>
    <property type="evidence" value="ECO:0007669"/>
    <property type="project" value="TreeGrafter"/>
</dbReference>
<dbReference type="Pfam" id="PF07817">
    <property type="entry name" value="GLE1"/>
    <property type="match status" value="1"/>
</dbReference>
<keyword evidence="3" id="KW-0813">Transport</keyword>
<comment type="subcellular location">
    <subcellularLocation>
        <location evidence="1">Nucleus</location>
        <location evidence="1">Nuclear pore complex</location>
    </subcellularLocation>
</comment>
<evidence type="ECO:0000256" key="9">
    <source>
        <dbReference type="ARBA" id="ARBA00026227"/>
    </source>
</evidence>
<evidence type="ECO:0000256" key="8">
    <source>
        <dbReference type="ARBA" id="ARBA00023242"/>
    </source>
</evidence>
<evidence type="ECO:0000256" key="7">
    <source>
        <dbReference type="ARBA" id="ARBA00023132"/>
    </source>
</evidence>
<feature type="compositionally biased region" description="Basic and acidic residues" evidence="11">
    <location>
        <begin position="506"/>
        <end position="515"/>
    </location>
</feature>
<keyword evidence="4" id="KW-0509">mRNA transport</keyword>
<evidence type="ECO:0000256" key="3">
    <source>
        <dbReference type="ARBA" id="ARBA00022448"/>
    </source>
</evidence>